<dbReference type="SUPFAM" id="SSF56925">
    <property type="entry name" value="OMPA-like"/>
    <property type="match status" value="1"/>
</dbReference>
<dbReference type="RefSeq" id="WP_215241295.1">
    <property type="nucleotide sequence ID" value="NZ_CAJRAF010000002.1"/>
</dbReference>
<reference evidence="1" key="1">
    <citation type="submission" date="2021-04" db="EMBL/GenBank/DDBJ databases">
        <authorList>
            <person name="Rodrigo-Torres L."/>
            <person name="Arahal R. D."/>
            <person name="Lucena T."/>
        </authorList>
    </citation>
    <scope>NUCLEOTIDE SEQUENCE</scope>
    <source>
        <strain evidence="1">CECT 9275</strain>
    </source>
</reference>
<organism evidence="1 2">
    <name type="scientific">Dyadobacter helix</name>
    <dbReference type="NCBI Taxonomy" id="2822344"/>
    <lineage>
        <taxon>Bacteria</taxon>
        <taxon>Pseudomonadati</taxon>
        <taxon>Bacteroidota</taxon>
        <taxon>Cytophagia</taxon>
        <taxon>Cytophagales</taxon>
        <taxon>Spirosomataceae</taxon>
        <taxon>Dyadobacter</taxon>
    </lineage>
</organism>
<evidence type="ECO:0008006" key="3">
    <source>
        <dbReference type="Google" id="ProtNLM"/>
    </source>
</evidence>
<proteinExistence type="predicted"/>
<comment type="caution">
    <text evidence="1">The sequence shown here is derived from an EMBL/GenBank/DDBJ whole genome shotgun (WGS) entry which is preliminary data.</text>
</comment>
<keyword evidence="2" id="KW-1185">Reference proteome</keyword>
<name>A0A916JFI4_9BACT</name>
<dbReference type="Proteomes" id="UP000680038">
    <property type="component" value="Unassembled WGS sequence"/>
</dbReference>
<dbReference type="InterPro" id="IPR011250">
    <property type="entry name" value="OMP/PagP_B-barrel"/>
</dbReference>
<dbReference type="EMBL" id="CAJRAF010000002">
    <property type="protein sequence ID" value="CAG5011828.1"/>
    <property type="molecule type" value="Genomic_DNA"/>
</dbReference>
<sequence>MKWLILFVLSVAGLETMAQTEPFRPSYVNHTEAGLLLGRVRYSNGSIQNKVESKTNVTMQTFNGLQIKRRLAIGVTAGLDWYKTALINPLSAGVRYDFAGKRQVRLFATGDAGYGFAWFHQDSDGYKTRGGLIINPGAGIRYGRAGGTAFTIVLSYKRQEVHVNKPLLWEQTVRYEDRVYNRLAVRMGISF</sequence>
<evidence type="ECO:0000313" key="2">
    <source>
        <dbReference type="Proteomes" id="UP000680038"/>
    </source>
</evidence>
<dbReference type="AlphaFoldDB" id="A0A916JFI4"/>
<evidence type="ECO:0000313" key="1">
    <source>
        <dbReference type="EMBL" id="CAG5011828.1"/>
    </source>
</evidence>
<protein>
    <recommendedName>
        <fullName evidence="3">Outer membrane protein beta-barrel domain-containing protein</fullName>
    </recommendedName>
</protein>
<accession>A0A916JFI4</accession>
<gene>
    <name evidence="1" type="ORF">DYBT9275_05034</name>
</gene>